<dbReference type="AlphaFoldDB" id="A0A834G6R9"/>
<name>A0A834G6R9_RHOSS</name>
<reference evidence="2" key="1">
    <citation type="submission" date="2019-11" db="EMBL/GenBank/DDBJ databases">
        <authorList>
            <person name="Liu Y."/>
            <person name="Hou J."/>
            <person name="Li T.-Q."/>
            <person name="Guan C.-H."/>
            <person name="Wu X."/>
            <person name="Wu H.-Z."/>
            <person name="Ling F."/>
            <person name="Zhang R."/>
            <person name="Shi X.-G."/>
            <person name="Ren J.-P."/>
            <person name="Chen E.-F."/>
            <person name="Sun J.-M."/>
        </authorList>
    </citation>
    <scope>NUCLEOTIDE SEQUENCE</scope>
    <source>
        <strain evidence="2">Adult_tree_wgs_1</strain>
        <tissue evidence="2">Leaves</tissue>
    </source>
</reference>
<feature type="domain" description="F-box/LRR-repeat protein 15/At3g58940/PEG3-like LRR" evidence="1">
    <location>
        <begin position="32"/>
        <end position="164"/>
    </location>
</feature>
<keyword evidence="3" id="KW-1185">Reference proteome</keyword>
<sequence length="257" mass="28344">MMTIYQVLLQHRGPLLKFTLSLTALKSCPGIDQLIRFVSNNGIQELTLYIYKGGPYKLPSSLFSCQVITHLNLLSCVFKPPPGFKGFSRLLSLKLFRVVIAGVTISSLISTCPLLEQLTIQSSTGFDLLEIVACNLRCLRLVGFFSSVCFKNTPQLAKVSMHLESSLWNLVSEDRETSSSVMLTGTFPVVELLVLDYYHLKAMAAGGIPNIFPTTLTHLKILKLCLICFEKVDEISMACPGETLALDPVPEPLEVQG</sequence>
<protein>
    <recommendedName>
        <fullName evidence="1">F-box/LRR-repeat protein 15/At3g58940/PEG3-like LRR domain-containing protein</fullName>
    </recommendedName>
</protein>
<gene>
    <name evidence="2" type="ORF">RHSIM_Rhsim12G0068100</name>
</gene>
<organism evidence="2 3">
    <name type="scientific">Rhododendron simsii</name>
    <name type="common">Sims's rhododendron</name>
    <dbReference type="NCBI Taxonomy" id="118357"/>
    <lineage>
        <taxon>Eukaryota</taxon>
        <taxon>Viridiplantae</taxon>
        <taxon>Streptophyta</taxon>
        <taxon>Embryophyta</taxon>
        <taxon>Tracheophyta</taxon>
        <taxon>Spermatophyta</taxon>
        <taxon>Magnoliopsida</taxon>
        <taxon>eudicotyledons</taxon>
        <taxon>Gunneridae</taxon>
        <taxon>Pentapetalae</taxon>
        <taxon>asterids</taxon>
        <taxon>Ericales</taxon>
        <taxon>Ericaceae</taxon>
        <taxon>Ericoideae</taxon>
        <taxon>Rhodoreae</taxon>
        <taxon>Rhododendron</taxon>
    </lineage>
</organism>
<comment type="caution">
    <text evidence="2">The sequence shown here is derived from an EMBL/GenBank/DDBJ whole genome shotgun (WGS) entry which is preliminary data.</text>
</comment>
<evidence type="ECO:0000313" key="2">
    <source>
        <dbReference type="EMBL" id="KAF7124089.1"/>
    </source>
</evidence>
<dbReference type="OrthoDB" id="1274461at2759"/>
<evidence type="ECO:0000259" key="1">
    <source>
        <dbReference type="Pfam" id="PF24758"/>
    </source>
</evidence>
<dbReference type="PANTHER" id="PTHR31639">
    <property type="entry name" value="F-BOX PROTEIN-LIKE"/>
    <property type="match status" value="1"/>
</dbReference>
<dbReference type="InterPro" id="IPR032675">
    <property type="entry name" value="LRR_dom_sf"/>
</dbReference>
<dbReference type="Proteomes" id="UP000626092">
    <property type="component" value="Unassembled WGS sequence"/>
</dbReference>
<proteinExistence type="predicted"/>
<dbReference type="PANTHER" id="PTHR31639:SF312">
    <property type="entry name" value="CYCLIN-LIKE F-BOX"/>
    <property type="match status" value="1"/>
</dbReference>
<dbReference type="EMBL" id="WJXA01000012">
    <property type="protein sequence ID" value="KAF7124089.1"/>
    <property type="molecule type" value="Genomic_DNA"/>
</dbReference>
<dbReference type="Gene3D" id="3.80.10.10">
    <property type="entry name" value="Ribonuclease Inhibitor"/>
    <property type="match status" value="1"/>
</dbReference>
<accession>A0A834G6R9</accession>
<dbReference type="InterPro" id="IPR055411">
    <property type="entry name" value="LRR_FXL15/At3g58940/PEG3-like"/>
</dbReference>
<dbReference type="Pfam" id="PF24758">
    <property type="entry name" value="LRR_At5g56370"/>
    <property type="match status" value="1"/>
</dbReference>
<dbReference type="SUPFAM" id="SSF52047">
    <property type="entry name" value="RNI-like"/>
    <property type="match status" value="1"/>
</dbReference>
<evidence type="ECO:0000313" key="3">
    <source>
        <dbReference type="Proteomes" id="UP000626092"/>
    </source>
</evidence>